<name>A0A7G5EEA0_9BURK</name>
<dbReference type="InterPro" id="IPR022061">
    <property type="entry name" value="DUF3617"/>
</dbReference>
<proteinExistence type="predicted"/>
<accession>A0A7G5EEA0</accession>
<evidence type="ECO:0000256" key="1">
    <source>
        <dbReference type="SAM" id="MobiDB-lite"/>
    </source>
</evidence>
<reference evidence="2 3" key="1">
    <citation type="journal article" date="2020" name="G3 (Bethesda)">
        <title>CeMbio - The Caenorhabditis elegans Microbiome Resource.</title>
        <authorList>
            <person name="Dirksen P."/>
            <person name="Assie A."/>
            <person name="Zimmermann J."/>
            <person name="Zhang F."/>
            <person name="Tietje A.M."/>
            <person name="Marsh S.A."/>
            <person name="Felix M.A."/>
            <person name="Shapira M."/>
            <person name="Kaleta C."/>
            <person name="Schulenburg H."/>
            <person name="Samuel B."/>
        </authorList>
    </citation>
    <scope>NUCLEOTIDE SEQUENCE [LARGE SCALE GENOMIC DNA]</scope>
    <source>
        <strain evidence="2 3">BIGb0172</strain>
    </source>
</reference>
<evidence type="ECO:0000313" key="2">
    <source>
        <dbReference type="EMBL" id="QMV72325.1"/>
    </source>
</evidence>
<organism evidence="2 3">
    <name type="scientific">Comamonas piscis</name>
    <dbReference type="NCBI Taxonomy" id="1562974"/>
    <lineage>
        <taxon>Bacteria</taxon>
        <taxon>Pseudomonadati</taxon>
        <taxon>Pseudomonadota</taxon>
        <taxon>Betaproteobacteria</taxon>
        <taxon>Burkholderiales</taxon>
        <taxon>Comamonadaceae</taxon>
        <taxon>Comamonas</taxon>
    </lineage>
</organism>
<feature type="compositionally biased region" description="Pro residues" evidence="1">
    <location>
        <begin position="38"/>
        <end position="50"/>
    </location>
</feature>
<sequence>MEKLTGFAVAAVVACAGLMGCSKKEETPSSPPAAAAPAPAPAAAPAPAPAPAVAAQKVQPGKWQATTEMSGPMGQQALTGVEQALKSMTPEQKKAANLDNAKVEGGKLVQEMCITPDMAGKNLQSLADSQLKNMPGCSPADIKTDGNKESMRFTCGEGKMSMDLEAVYTSPTENTVTSKMDMAGQGMTTTVTSKRVGDC</sequence>
<dbReference type="KEGG" id="cpis:HS961_05495"/>
<keyword evidence="3" id="KW-1185">Reference proteome</keyword>
<dbReference type="RefSeq" id="WP_182326745.1">
    <property type="nucleotide sequence ID" value="NZ_CP058554.1"/>
</dbReference>
<dbReference type="EMBL" id="CP058554">
    <property type="protein sequence ID" value="QMV72325.1"/>
    <property type="molecule type" value="Genomic_DNA"/>
</dbReference>
<protein>
    <submittedName>
        <fullName evidence="2">DUF3617 family protein</fullName>
    </submittedName>
</protein>
<dbReference type="Pfam" id="PF12276">
    <property type="entry name" value="DUF3617"/>
    <property type="match status" value="1"/>
</dbReference>
<evidence type="ECO:0000313" key="3">
    <source>
        <dbReference type="Proteomes" id="UP000515240"/>
    </source>
</evidence>
<dbReference type="Proteomes" id="UP000515240">
    <property type="component" value="Chromosome"/>
</dbReference>
<feature type="region of interest" description="Disordered" evidence="1">
    <location>
        <begin position="22"/>
        <end position="51"/>
    </location>
</feature>
<gene>
    <name evidence="2" type="ORF">HS961_05495</name>
</gene>
<dbReference type="PROSITE" id="PS51257">
    <property type="entry name" value="PROKAR_LIPOPROTEIN"/>
    <property type="match status" value="1"/>
</dbReference>
<dbReference type="AlphaFoldDB" id="A0A7G5EEA0"/>